<evidence type="ECO:0000313" key="2">
    <source>
        <dbReference type="EMBL" id="KAK8397672.1"/>
    </source>
</evidence>
<gene>
    <name evidence="2" type="ORF">O3P69_004452</name>
</gene>
<keyword evidence="3" id="KW-1185">Reference proteome</keyword>
<feature type="compositionally biased region" description="Basic and acidic residues" evidence="1">
    <location>
        <begin position="65"/>
        <end position="78"/>
    </location>
</feature>
<feature type="compositionally biased region" description="Basic and acidic residues" evidence="1">
    <location>
        <begin position="43"/>
        <end position="56"/>
    </location>
</feature>
<name>A0AAW0UG54_SCYPA</name>
<feature type="region of interest" description="Disordered" evidence="1">
    <location>
        <begin position="1"/>
        <end position="86"/>
    </location>
</feature>
<dbReference type="AlphaFoldDB" id="A0AAW0UG54"/>
<evidence type="ECO:0000313" key="3">
    <source>
        <dbReference type="Proteomes" id="UP001487740"/>
    </source>
</evidence>
<proteinExistence type="predicted"/>
<comment type="caution">
    <text evidence="2">The sequence shown here is derived from an EMBL/GenBank/DDBJ whole genome shotgun (WGS) entry which is preliminary data.</text>
</comment>
<dbReference type="Proteomes" id="UP001487740">
    <property type="component" value="Unassembled WGS sequence"/>
</dbReference>
<organism evidence="2 3">
    <name type="scientific">Scylla paramamosain</name>
    <name type="common">Mud crab</name>
    <dbReference type="NCBI Taxonomy" id="85552"/>
    <lineage>
        <taxon>Eukaryota</taxon>
        <taxon>Metazoa</taxon>
        <taxon>Ecdysozoa</taxon>
        <taxon>Arthropoda</taxon>
        <taxon>Crustacea</taxon>
        <taxon>Multicrustacea</taxon>
        <taxon>Malacostraca</taxon>
        <taxon>Eumalacostraca</taxon>
        <taxon>Eucarida</taxon>
        <taxon>Decapoda</taxon>
        <taxon>Pleocyemata</taxon>
        <taxon>Brachyura</taxon>
        <taxon>Eubrachyura</taxon>
        <taxon>Portunoidea</taxon>
        <taxon>Portunidae</taxon>
        <taxon>Portuninae</taxon>
        <taxon>Scylla</taxon>
    </lineage>
</organism>
<accession>A0AAW0UG54</accession>
<reference evidence="2 3" key="1">
    <citation type="submission" date="2023-03" db="EMBL/GenBank/DDBJ databases">
        <title>High-quality genome of Scylla paramamosain provides insights in environmental adaptation.</title>
        <authorList>
            <person name="Zhang L."/>
        </authorList>
    </citation>
    <scope>NUCLEOTIDE SEQUENCE [LARGE SCALE GENOMIC DNA]</scope>
    <source>
        <strain evidence="2">LZ_2023a</strain>
        <tissue evidence="2">Muscle</tissue>
    </source>
</reference>
<evidence type="ECO:0000256" key="1">
    <source>
        <dbReference type="SAM" id="MobiDB-lite"/>
    </source>
</evidence>
<protein>
    <submittedName>
        <fullName evidence="2">Uncharacterized protein</fullName>
    </submittedName>
</protein>
<dbReference type="EMBL" id="JARAKH010000013">
    <property type="protein sequence ID" value="KAK8397672.1"/>
    <property type="molecule type" value="Genomic_DNA"/>
</dbReference>
<sequence>MAGGKGFPLINSSEVFPANPQDGAPRAALGIENNPCQAPANSSRKEFWEHSDDLHSAPRTALESESVRREREGGEHRGPPPLLTAGRLSLSLPSAEHGWTPAPLKPAFDSCSDNFNIY</sequence>